<dbReference type="STRING" id="452589.G9NIZ5"/>
<dbReference type="HOGENOM" id="CLU_932405_0_0_1"/>
<protein>
    <recommendedName>
        <fullName evidence="1">PD-(D/E)XK nuclease-like domain-containing protein</fullName>
    </recommendedName>
</protein>
<dbReference type="Pfam" id="PF20516">
    <property type="entry name" value="PDDEXK_12"/>
    <property type="match status" value="1"/>
</dbReference>
<comment type="caution">
    <text evidence="2">The sequence shown here is derived from an EMBL/GenBank/DDBJ whole genome shotgun (WGS) entry which is preliminary data.</text>
</comment>
<evidence type="ECO:0000313" key="2">
    <source>
        <dbReference type="EMBL" id="EHK48872.1"/>
    </source>
</evidence>
<accession>G9NIZ5</accession>
<gene>
    <name evidence="2" type="ORF">TRIATDRAFT_156068</name>
</gene>
<dbReference type="OrthoDB" id="4161186at2759"/>
<dbReference type="Proteomes" id="UP000005426">
    <property type="component" value="Unassembled WGS sequence"/>
</dbReference>
<evidence type="ECO:0000313" key="3">
    <source>
        <dbReference type="Proteomes" id="UP000005426"/>
    </source>
</evidence>
<feature type="domain" description="PD-(D/E)XK nuclease-like" evidence="1">
    <location>
        <begin position="96"/>
        <end position="270"/>
    </location>
</feature>
<keyword evidence="3" id="KW-1185">Reference proteome</keyword>
<dbReference type="InterPro" id="IPR046797">
    <property type="entry name" value="PDDEXK_12"/>
</dbReference>
<sequence length="299" mass="33646">MMSLSLDDTIVYTELVIDTVPVAAKELYETLEDFAENKNILPHSFQQAISQQQANTQQRATTLQQATALQQADAQLQKLQNKVDVYEKLKSCCRPESAPDDNLPGRIPSLNEIDEIVRKAIQVGTRGDNESRWNGAVNLRLLDMIFEDPFTGPIGEFGATDCTSAQLHKEFRPVATTARMIDDCIFRSFVDDEEWTSAIKKFAHINPTQSINHTDFVSIQYDPLLLSIETKKPAAELEKAKLQIGIWHAAQWNFLEWAVGEKLLQQRIAQGLDEPTTAQDQEDFKKEKLAALSALAFIP</sequence>
<dbReference type="EMBL" id="ABDG02000017">
    <property type="protein sequence ID" value="EHK48872.1"/>
    <property type="molecule type" value="Genomic_DNA"/>
</dbReference>
<dbReference type="KEGG" id="tatv:25776345"/>
<proteinExistence type="predicted"/>
<dbReference type="AlphaFoldDB" id="G9NIZ5"/>
<evidence type="ECO:0000259" key="1">
    <source>
        <dbReference type="Pfam" id="PF20516"/>
    </source>
</evidence>
<organism evidence="2 3">
    <name type="scientific">Hypocrea atroviridis (strain ATCC 20476 / IMI 206040)</name>
    <name type="common">Trichoderma atroviride</name>
    <dbReference type="NCBI Taxonomy" id="452589"/>
    <lineage>
        <taxon>Eukaryota</taxon>
        <taxon>Fungi</taxon>
        <taxon>Dikarya</taxon>
        <taxon>Ascomycota</taxon>
        <taxon>Pezizomycotina</taxon>
        <taxon>Sordariomycetes</taxon>
        <taxon>Hypocreomycetidae</taxon>
        <taxon>Hypocreales</taxon>
        <taxon>Hypocreaceae</taxon>
        <taxon>Trichoderma</taxon>
    </lineage>
</organism>
<feature type="non-terminal residue" evidence="2">
    <location>
        <position position="299"/>
    </location>
</feature>
<dbReference type="eggNOG" id="ENOG502SSXD">
    <property type="taxonomic scope" value="Eukaryota"/>
</dbReference>
<reference evidence="2 3" key="1">
    <citation type="journal article" date="2011" name="Genome Biol.">
        <title>Comparative genome sequence analysis underscores mycoparasitism as the ancestral life style of Trichoderma.</title>
        <authorList>
            <person name="Kubicek C.P."/>
            <person name="Herrera-Estrella A."/>
            <person name="Seidl-Seiboth V."/>
            <person name="Martinez D.A."/>
            <person name="Druzhinina I.S."/>
            <person name="Thon M."/>
            <person name="Zeilinger S."/>
            <person name="Casas-Flores S."/>
            <person name="Horwitz B.A."/>
            <person name="Mukherjee P.K."/>
            <person name="Mukherjee M."/>
            <person name="Kredics L."/>
            <person name="Alcaraz L.D."/>
            <person name="Aerts A."/>
            <person name="Antal Z."/>
            <person name="Atanasova L."/>
            <person name="Cervantes-Badillo M.G."/>
            <person name="Challacombe J."/>
            <person name="Chertkov O."/>
            <person name="McCluskey K."/>
            <person name="Coulpier F."/>
            <person name="Deshpande N."/>
            <person name="von Doehren H."/>
            <person name="Ebbole D.J."/>
            <person name="Esquivel-Naranjo E.U."/>
            <person name="Fekete E."/>
            <person name="Flipphi M."/>
            <person name="Glaser F."/>
            <person name="Gomez-Rodriguez E.Y."/>
            <person name="Gruber S."/>
            <person name="Han C."/>
            <person name="Henrissat B."/>
            <person name="Hermosa R."/>
            <person name="Hernandez-Onate M."/>
            <person name="Karaffa L."/>
            <person name="Kosti I."/>
            <person name="Le Crom S."/>
            <person name="Lindquist E."/>
            <person name="Lucas S."/>
            <person name="Luebeck M."/>
            <person name="Luebeck P.S."/>
            <person name="Margeot A."/>
            <person name="Metz B."/>
            <person name="Misra M."/>
            <person name="Nevalainen H."/>
            <person name="Omann M."/>
            <person name="Packer N."/>
            <person name="Perrone G."/>
            <person name="Uresti-Rivera E.E."/>
            <person name="Salamov A."/>
            <person name="Schmoll M."/>
            <person name="Seiboth B."/>
            <person name="Shapiro H."/>
            <person name="Sukno S."/>
            <person name="Tamayo-Ramos J.A."/>
            <person name="Tisch D."/>
            <person name="Wiest A."/>
            <person name="Wilkinson H.H."/>
            <person name="Zhang M."/>
            <person name="Coutinho P.M."/>
            <person name="Kenerley C.M."/>
            <person name="Monte E."/>
            <person name="Baker S.E."/>
            <person name="Grigoriev I.V."/>
        </authorList>
    </citation>
    <scope>NUCLEOTIDE SEQUENCE [LARGE SCALE GENOMIC DNA]</scope>
    <source>
        <strain evidence="3">ATCC 20476 / IMI 206040</strain>
    </source>
</reference>
<dbReference type="GeneID" id="25776345"/>
<name>G9NIZ5_HYPAI</name>